<keyword evidence="3 5" id="KW-1133">Transmembrane helix</keyword>
<dbReference type="GO" id="GO:0016020">
    <property type="term" value="C:membrane"/>
    <property type="evidence" value="ECO:0007669"/>
    <property type="project" value="UniProtKB-SubCell"/>
</dbReference>
<feature type="transmembrane region" description="Helical" evidence="5">
    <location>
        <begin position="86"/>
        <end position="107"/>
    </location>
</feature>
<gene>
    <name evidence="7" type="ORF">OIDMADRAFT_200431</name>
</gene>
<feature type="transmembrane region" description="Helical" evidence="5">
    <location>
        <begin position="212"/>
        <end position="230"/>
    </location>
</feature>
<dbReference type="InParanoid" id="A0A0C3H853"/>
<dbReference type="HOGENOM" id="CLU_007946_13_0_1"/>
<dbReference type="PANTHER" id="PTHR43341:SF35">
    <property type="entry name" value="ACID TRANSPORTER, PUTATIVE-RELATED"/>
    <property type="match status" value="1"/>
</dbReference>
<evidence type="ECO:0000313" key="8">
    <source>
        <dbReference type="Proteomes" id="UP000054321"/>
    </source>
</evidence>
<accession>A0A0C3H853</accession>
<protein>
    <recommendedName>
        <fullName evidence="6">Amino acid permease/ SLC12A domain-containing protein</fullName>
    </recommendedName>
</protein>
<dbReference type="InterPro" id="IPR004841">
    <property type="entry name" value="AA-permease/SLC12A_dom"/>
</dbReference>
<feature type="transmembrane region" description="Helical" evidence="5">
    <location>
        <begin position="403"/>
        <end position="422"/>
    </location>
</feature>
<evidence type="ECO:0000256" key="3">
    <source>
        <dbReference type="ARBA" id="ARBA00022989"/>
    </source>
</evidence>
<comment type="subcellular location">
    <subcellularLocation>
        <location evidence="1">Membrane</location>
        <topology evidence="1">Multi-pass membrane protein</topology>
    </subcellularLocation>
</comment>
<feature type="transmembrane region" description="Helical" evidence="5">
    <location>
        <begin position="46"/>
        <end position="66"/>
    </location>
</feature>
<organism evidence="7 8">
    <name type="scientific">Oidiodendron maius (strain Zn)</name>
    <dbReference type="NCBI Taxonomy" id="913774"/>
    <lineage>
        <taxon>Eukaryota</taxon>
        <taxon>Fungi</taxon>
        <taxon>Dikarya</taxon>
        <taxon>Ascomycota</taxon>
        <taxon>Pezizomycotina</taxon>
        <taxon>Leotiomycetes</taxon>
        <taxon>Leotiomycetes incertae sedis</taxon>
        <taxon>Myxotrichaceae</taxon>
        <taxon>Oidiodendron</taxon>
    </lineage>
</organism>
<dbReference type="Pfam" id="PF00324">
    <property type="entry name" value="AA_permease"/>
    <property type="match status" value="1"/>
</dbReference>
<evidence type="ECO:0000256" key="5">
    <source>
        <dbReference type="SAM" id="Phobius"/>
    </source>
</evidence>
<feature type="transmembrane region" description="Helical" evidence="5">
    <location>
        <begin position="170"/>
        <end position="191"/>
    </location>
</feature>
<evidence type="ECO:0000256" key="4">
    <source>
        <dbReference type="ARBA" id="ARBA00023136"/>
    </source>
</evidence>
<feature type="transmembrane region" description="Helical" evidence="5">
    <location>
        <begin position="119"/>
        <end position="138"/>
    </location>
</feature>
<sequence>MGTVMGAVISCLIEMTALMPVNAPVMEFPRRFLDRGVGFSIGWMYWFAYAVLASDELVAVADAINFTYEDGTTSLRWTAGNNVNPLVWIALFLVLATIINMAPVKWFGEIEYVLGSLKLIFITMLIVMMIILATMTHWSNPFGFFNDYYNVRDEGQHLQRTIRGSVGTFIGMWTTTIHVIFSYVGMDIVAATAAESKALPDAESMKMASRKISIRIVTLYAFAMLAGSFVVPTNHPFINGKGTSLSASSIYIIAVVEAGIPAAAHFFNAIFVLASFTCAVNSMYVASRVLYTLALQGQTGPEFITRRLCQCKWGVPSRSVLVTGCLMMLAFMGSTGTPGMRLSELESNCTVSYLLIYIAICATYLCFFRTLDRVKRYGNISESQAASYDRNHPRYPYKSHGQWLKAAYGLVACIILITFNGVNSFLEHPFGRRQFIASYISIPVFILLILGYKIRKHGFNLMNWGPERSNDLRNTVQVSSETRKGRLRFPDNGSMRENFVVFLHWVWVWMK</sequence>
<evidence type="ECO:0000256" key="2">
    <source>
        <dbReference type="ARBA" id="ARBA00022692"/>
    </source>
</evidence>
<dbReference type="Proteomes" id="UP000054321">
    <property type="component" value="Unassembled WGS sequence"/>
</dbReference>
<evidence type="ECO:0000259" key="6">
    <source>
        <dbReference type="Pfam" id="PF00324"/>
    </source>
</evidence>
<dbReference type="PANTHER" id="PTHR43341">
    <property type="entry name" value="AMINO ACID PERMEASE"/>
    <property type="match status" value="1"/>
</dbReference>
<feature type="transmembrane region" description="Helical" evidence="5">
    <location>
        <begin position="353"/>
        <end position="371"/>
    </location>
</feature>
<dbReference type="OrthoDB" id="3900342at2759"/>
<feature type="domain" description="Amino acid permease/ SLC12A" evidence="6">
    <location>
        <begin position="2"/>
        <end position="456"/>
    </location>
</feature>
<reference evidence="7 8" key="1">
    <citation type="submission" date="2014-04" db="EMBL/GenBank/DDBJ databases">
        <authorList>
            <consortium name="DOE Joint Genome Institute"/>
            <person name="Kuo A."/>
            <person name="Martino E."/>
            <person name="Perotto S."/>
            <person name="Kohler A."/>
            <person name="Nagy L.G."/>
            <person name="Floudas D."/>
            <person name="Copeland A."/>
            <person name="Barry K.W."/>
            <person name="Cichocki N."/>
            <person name="Veneault-Fourrey C."/>
            <person name="LaButti K."/>
            <person name="Lindquist E.A."/>
            <person name="Lipzen A."/>
            <person name="Lundell T."/>
            <person name="Morin E."/>
            <person name="Murat C."/>
            <person name="Sun H."/>
            <person name="Tunlid A."/>
            <person name="Henrissat B."/>
            <person name="Grigoriev I.V."/>
            <person name="Hibbett D.S."/>
            <person name="Martin F."/>
            <person name="Nordberg H.P."/>
            <person name="Cantor M.N."/>
            <person name="Hua S.X."/>
        </authorList>
    </citation>
    <scope>NUCLEOTIDE SEQUENCE [LARGE SCALE GENOMIC DNA]</scope>
    <source>
        <strain evidence="7 8">Zn</strain>
    </source>
</reference>
<dbReference type="GO" id="GO:0015171">
    <property type="term" value="F:amino acid transmembrane transporter activity"/>
    <property type="evidence" value="ECO:0007669"/>
    <property type="project" value="TreeGrafter"/>
</dbReference>
<feature type="transmembrane region" description="Helical" evidence="5">
    <location>
        <begin position="434"/>
        <end position="452"/>
    </location>
</feature>
<dbReference type="Gene3D" id="1.20.1740.10">
    <property type="entry name" value="Amino acid/polyamine transporter I"/>
    <property type="match status" value="1"/>
</dbReference>
<keyword evidence="2 5" id="KW-0812">Transmembrane</keyword>
<evidence type="ECO:0000313" key="7">
    <source>
        <dbReference type="EMBL" id="KIM99454.1"/>
    </source>
</evidence>
<name>A0A0C3H853_OIDMZ</name>
<feature type="transmembrane region" description="Helical" evidence="5">
    <location>
        <begin position="6"/>
        <end position="25"/>
    </location>
</feature>
<feature type="transmembrane region" description="Helical" evidence="5">
    <location>
        <begin position="315"/>
        <end position="333"/>
    </location>
</feature>
<dbReference type="STRING" id="913774.A0A0C3H853"/>
<keyword evidence="8" id="KW-1185">Reference proteome</keyword>
<dbReference type="InterPro" id="IPR050524">
    <property type="entry name" value="APC_YAT"/>
</dbReference>
<dbReference type="AlphaFoldDB" id="A0A0C3H853"/>
<dbReference type="PIRSF" id="PIRSF006060">
    <property type="entry name" value="AA_transporter"/>
    <property type="match status" value="1"/>
</dbReference>
<evidence type="ECO:0000256" key="1">
    <source>
        <dbReference type="ARBA" id="ARBA00004141"/>
    </source>
</evidence>
<proteinExistence type="predicted"/>
<reference evidence="8" key="2">
    <citation type="submission" date="2015-01" db="EMBL/GenBank/DDBJ databases">
        <title>Evolutionary Origins and Diversification of the Mycorrhizal Mutualists.</title>
        <authorList>
            <consortium name="DOE Joint Genome Institute"/>
            <consortium name="Mycorrhizal Genomics Consortium"/>
            <person name="Kohler A."/>
            <person name="Kuo A."/>
            <person name="Nagy L.G."/>
            <person name="Floudas D."/>
            <person name="Copeland A."/>
            <person name="Barry K.W."/>
            <person name="Cichocki N."/>
            <person name="Veneault-Fourrey C."/>
            <person name="LaButti K."/>
            <person name="Lindquist E.A."/>
            <person name="Lipzen A."/>
            <person name="Lundell T."/>
            <person name="Morin E."/>
            <person name="Murat C."/>
            <person name="Riley R."/>
            <person name="Ohm R."/>
            <person name="Sun H."/>
            <person name="Tunlid A."/>
            <person name="Henrissat B."/>
            <person name="Grigoriev I.V."/>
            <person name="Hibbett D.S."/>
            <person name="Martin F."/>
        </authorList>
    </citation>
    <scope>NUCLEOTIDE SEQUENCE [LARGE SCALE GENOMIC DNA]</scope>
    <source>
        <strain evidence="8">Zn</strain>
    </source>
</reference>
<dbReference type="EMBL" id="KN832878">
    <property type="protein sequence ID" value="KIM99454.1"/>
    <property type="molecule type" value="Genomic_DNA"/>
</dbReference>
<feature type="transmembrane region" description="Helical" evidence="5">
    <location>
        <begin position="250"/>
        <end position="274"/>
    </location>
</feature>
<keyword evidence="4 5" id="KW-0472">Membrane</keyword>